<proteinExistence type="predicted"/>
<sequence>MRELIIYLEPPVGLKQTIQSFLDDSRDKFGWTTANKYNCHVSMSGFFTVTEPDRVLECIQSTLPKAHTILIDMKPLLVDNHHLLLPITAPPSLHTMMTQVADQCQDIAHIRIKKINHISLAYWDDNTHDEAILKQITKQATSYFSNLCQEEGVWDIVLYERTKKSQAITEVHQFRELKRWPLSC</sequence>
<comment type="caution">
    <text evidence="1">The sequence shown here is derived from an EMBL/GenBank/DDBJ whole genome shotgun (WGS) entry which is preliminary data.</text>
</comment>
<name>A0A1C7NK82_9FUNG</name>
<evidence type="ECO:0000313" key="1">
    <source>
        <dbReference type="EMBL" id="OBZ88906.1"/>
    </source>
</evidence>
<organism evidence="1 2">
    <name type="scientific">Choanephora cucurbitarum</name>
    <dbReference type="NCBI Taxonomy" id="101091"/>
    <lineage>
        <taxon>Eukaryota</taxon>
        <taxon>Fungi</taxon>
        <taxon>Fungi incertae sedis</taxon>
        <taxon>Mucoromycota</taxon>
        <taxon>Mucoromycotina</taxon>
        <taxon>Mucoromycetes</taxon>
        <taxon>Mucorales</taxon>
        <taxon>Mucorineae</taxon>
        <taxon>Choanephoraceae</taxon>
        <taxon>Choanephoroideae</taxon>
        <taxon>Choanephora</taxon>
    </lineage>
</organism>
<dbReference type="EMBL" id="LUGH01000124">
    <property type="protein sequence ID" value="OBZ88906.1"/>
    <property type="molecule type" value="Genomic_DNA"/>
</dbReference>
<dbReference type="AlphaFoldDB" id="A0A1C7NK82"/>
<gene>
    <name evidence="1" type="ORF">A0J61_03036</name>
</gene>
<dbReference type="OrthoDB" id="2110229at2759"/>
<keyword evidence="2" id="KW-1185">Reference proteome</keyword>
<evidence type="ECO:0000313" key="2">
    <source>
        <dbReference type="Proteomes" id="UP000093000"/>
    </source>
</evidence>
<dbReference type="Proteomes" id="UP000093000">
    <property type="component" value="Unassembled WGS sequence"/>
</dbReference>
<reference evidence="1 2" key="1">
    <citation type="submission" date="2016-03" db="EMBL/GenBank/DDBJ databases">
        <title>Choanephora cucurbitarum.</title>
        <authorList>
            <person name="Min B."/>
            <person name="Park H."/>
            <person name="Park J.-H."/>
            <person name="Shin H.-D."/>
            <person name="Choi I.-G."/>
        </authorList>
    </citation>
    <scope>NUCLEOTIDE SEQUENCE [LARGE SCALE GENOMIC DNA]</scope>
    <source>
        <strain evidence="1 2">KUS-F28377</strain>
    </source>
</reference>
<dbReference type="Gene3D" id="3.90.1140.10">
    <property type="entry name" value="Cyclic phosphodiesterase"/>
    <property type="match status" value="1"/>
</dbReference>
<dbReference type="InParanoid" id="A0A1C7NK82"/>
<accession>A0A1C7NK82</accession>
<protein>
    <recommendedName>
        <fullName evidence="3">2'-5' RNA ligase</fullName>
    </recommendedName>
</protein>
<evidence type="ECO:0008006" key="3">
    <source>
        <dbReference type="Google" id="ProtNLM"/>
    </source>
</evidence>